<keyword evidence="1" id="KW-1133">Transmembrane helix</keyword>
<dbReference type="Proteomes" id="UP000321570">
    <property type="component" value="Unassembled WGS sequence"/>
</dbReference>
<gene>
    <name evidence="2" type="ORF">WMSIL1_LOCUS11752</name>
</gene>
<reference evidence="2 3" key="1">
    <citation type="submission" date="2019-07" db="EMBL/GenBank/DDBJ databases">
        <authorList>
            <person name="Jastrzebski P J."/>
            <person name="Paukszto L."/>
            <person name="Jastrzebski P J."/>
        </authorList>
    </citation>
    <scope>NUCLEOTIDE SEQUENCE [LARGE SCALE GENOMIC DNA]</scope>
    <source>
        <strain evidence="2 3">WMS-il1</strain>
    </source>
</reference>
<organism evidence="2 3">
    <name type="scientific">Hymenolepis diminuta</name>
    <name type="common">Rat tapeworm</name>
    <dbReference type="NCBI Taxonomy" id="6216"/>
    <lineage>
        <taxon>Eukaryota</taxon>
        <taxon>Metazoa</taxon>
        <taxon>Spiralia</taxon>
        <taxon>Lophotrochozoa</taxon>
        <taxon>Platyhelminthes</taxon>
        <taxon>Cestoda</taxon>
        <taxon>Eucestoda</taxon>
        <taxon>Cyclophyllidea</taxon>
        <taxon>Hymenolepididae</taxon>
        <taxon>Hymenolepis</taxon>
    </lineage>
</organism>
<name>A0A564Z3R9_HYMDI</name>
<sequence>MFSCVLTQVTHIKLSFFLLNNNARLLVTGSYASGSSPLFLSTLPFLSLFLSLPLCHSFQTRCGFLEYIFGLICFFLSLLVGDNIQNT</sequence>
<protein>
    <submittedName>
        <fullName evidence="2">Uncharacterized protein</fullName>
    </submittedName>
</protein>
<feature type="transmembrane region" description="Helical" evidence="1">
    <location>
        <begin position="31"/>
        <end position="52"/>
    </location>
</feature>
<feature type="transmembrane region" description="Helical" evidence="1">
    <location>
        <begin position="64"/>
        <end position="81"/>
    </location>
</feature>
<proteinExistence type="predicted"/>
<dbReference type="EMBL" id="CABIJS010000555">
    <property type="protein sequence ID" value="VUZ53444.1"/>
    <property type="molecule type" value="Genomic_DNA"/>
</dbReference>
<evidence type="ECO:0000313" key="3">
    <source>
        <dbReference type="Proteomes" id="UP000321570"/>
    </source>
</evidence>
<keyword evidence="1" id="KW-0472">Membrane</keyword>
<accession>A0A564Z3R9</accession>
<evidence type="ECO:0000256" key="1">
    <source>
        <dbReference type="SAM" id="Phobius"/>
    </source>
</evidence>
<keyword evidence="1" id="KW-0812">Transmembrane</keyword>
<dbReference type="AlphaFoldDB" id="A0A564Z3R9"/>
<keyword evidence="3" id="KW-1185">Reference proteome</keyword>
<evidence type="ECO:0000313" key="2">
    <source>
        <dbReference type="EMBL" id="VUZ53444.1"/>
    </source>
</evidence>